<protein>
    <submittedName>
        <fullName evidence="1">Uncharacterized protein</fullName>
    </submittedName>
</protein>
<dbReference type="Proteomes" id="UP000826616">
    <property type="component" value="Chromosome"/>
</dbReference>
<reference evidence="1 2" key="1">
    <citation type="submission" date="2021-08" db="EMBL/GenBank/DDBJ databases">
        <title>Complete genome sequence of the strain Aneurinibacillus thermoaerophilus CCM 8960.</title>
        <authorList>
            <person name="Musilova J."/>
            <person name="Kourilova X."/>
            <person name="Pernicova I."/>
            <person name="Bezdicek M."/>
            <person name="Lengerova M."/>
            <person name="Obruca S."/>
            <person name="Sedlar K."/>
        </authorList>
    </citation>
    <scope>NUCLEOTIDE SEQUENCE [LARGE SCALE GENOMIC DNA]</scope>
    <source>
        <strain evidence="1 2">CCM 8960</strain>
    </source>
</reference>
<organism evidence="1 2">
    <name type="scientific">Aneurinibacillus thermoaerophilus</name>
    <dbReference type="NCBI Taxonomy" id="143495"/>
    <lineage>
        <taxon>Bacteria</taxon>
        <taxon>Bacillati</taxon>
        <taxon>Bacillota</taxon>
        <taxon>Bacilli</taxon>
        <taxon>Bacillales</taxon>
        <taxon>Paenibacillaceae</taxon>
        <taxon>Aneurinibacillus group</taxon>
        <taxon>Aneurinibacillus</taxon>
    </lineage>
</organism>
<name>A0ABX8YA41_ANETH</name>
<dbReference type="GeneID" id="97143093"/>
<keyword evidence="2" id="KW-1185">Reference proteome</keyword>
<dbReference type="RefSeq" id="WP_057897490.1">
    <property type="nucleotide sequence ID" value="NZ_CP080764.1"/>
</dbReference>
<gene>
    <name evidence="1" type="ORF">K3F53_17065</name>
</gene>
<sequence>MILAWVLVWGGRFLFDRFPPHLQRTGRKSGSLQVVLLLDNPDEHLEYAVRHALWVSAAHGVSLQIYVNEEVNSSTLLPMIQRAWPDLPIRNIKPQEPLLPLHTWFLDFPH</sequence>
<accession>A0ABX8YA41</accession>
<evidence type="ECO:0000313" key="1">
    <source>
        <dbReference type="EMBL" id="QYY42524.1"/>
    </source>
</evidence>
<dbReference type="EMBL" id="CP080764">
    <property type="protein sequence ID" value="QYY42524.1"/>
    <property type="molecule type" value="Genomic_DNA"/>
</dbReference>
<proteinExistence type="predicted"/>
<evidence type="ECO:0000313" key="2">
    <source>
        <dbReference type="Proteomes" id="UP000826616"/>
    </source>
</evidence>